<accession>A0AAF3J3G6</accession>
<sequence>MGFFSVSFTVCLVLLVVVTAEPDSSSVDRVRRDMETEVMPASRFIRACTADELSKGCTEAPTDFGPAKKLCTCSKTEAMSASRFIRACTADELSKGCTEAPTDFGPAKKLCTCSKTEAMSASRFIRACTADELSKGCTEAPTDFGPDKKLCTCSKGRVRRNPDAQEEAKTTVHEHPCSHEELVDKHCTLVADIGQPLRCHCPE</sequence>
<evidence type="ECO:0000256" key="1">
    <source>
        <dbReference type="SAM" id="SignalP"/>
    </source>
</evidence>
<proteinExistence type="predicted"/>
<feature type="signal peptide" evidence="1">
    <location>
        <begin position="1"/>
        <end position="20"/>
    </location>
</feature>
<keyword evidence="2" id="KW-1185">Reference proteome</keyword>
<keyword evidence="1" id="KW-0732">Signal</keyword>
<dbReference type="WBParaSite" id="MBELARI_LOCUS13838">
    <property type="protein sequence ID" value="MBELARI_LOCUS13838"/>
    <property type="gene ID" value="MBELARI_LOCUS13838"/>
</dbReference>
<dbReference type="Proteomes" id="UP000887575">
    <property type="component" value="Unassembled WGS sequence"/>
</dbReference>
<dbReference type="AlphaFoldDB" id="A0AAF3J3G6"/>
<reference evidence="3" key="1">
    <citation type="submission" date="2024-02" db="UniProtKB">
        <authorList>
            <consortium name="WormBaseParasite"/>
        </authorList>
    </citation>
    <scope>IDENTIFICATION</scope>
</reference>
<evidence type="ECO:0000313" key="3">
    <source>
        <dbReference type="WBParaSite" id="MBELARI_LOCUS13838"/>
    </source>
</evidence>
<protein>
    <submittedName>
        <fullName evidence="3">Uncharacterized protein</fullName>
    </submittedName>
</protein>
<evidence type="ECO:0000313" key="2">
    <source>
        <dbReference type="Proteomes" id="UP000887575"/>
    </source>
</evidence>
<feature type="chain" id="PRO_5042150254" evidence="1">
    <location>
        <begin position="21"/>
        <end position="203"/>
    </location>
</feature>
<organism evidence="2 3">
    <name type="scientific">Mesorhabditis belari</name>
    <dbReference type="NCBI Taxonomy" id="2138241"/>
    <lineage>
        <taxon>Eukaryota</taxon>
        <taxon>Metazoa</taxon>
        <taxon>Ecdysozoa</taxon>
        <taxon>Nematoda</taxon>
        <taxon>Chromadorea</taxon>
        <taxon>Rhabditida</taxon>
        <taxon>Rhabditina</taxon>
        <taxon>Rhabditomorpha</taxon>
        <taxon>Rhabditoidea</taxon>
        <taxon>Rhabditidae</taxon>
        <taxon>Mesorhabditinae</taxon>
        <taxon>Mesorhabditis</taxon>
    </lineage>
</organism>
<name>A0AAF3J3G6_9BILA</name>